<sequence length="129" mass="14489">MGAQPLGFCYFSLLKIRYYAKFTDLAKINDAAAVQKHIFTQCYHEAWNDRLKACQTRSRLKAAGLPPYKSRKCTTNRSLTKSIPTPQTPGRKRPSFNPSTLSRKPSQMTVITQNLIAKEATNEIAVPAL</sequence>
<comment type="caution">
    <text evidence="2">The sequence shown here is derived from an EMBL/GenBank/DDBJ whole genome shotgun (WGS) entry which is preliminary data.</text>
</comment>
<gene>
    <name evidence="2" type="ORF">GcM3_183023</name>
</gene>
<dbReference type="EMBL" id="MCBQ01018395">
    <property type="protein sequence ID" value="RKF58151.1"/>
    <property type="molecule type" value="Genomic_DNA"/>
</dbReference>
<feature type="compositionally biased region" description="Polar residues" evidence="1">
    <location>
        <begin position="75"/>
        <end position="85"/>
    </location>
</feature>
<evidence type="ECO:0000256" key="1">
    <source>
        <dbReference type="SAM" id="MobiDB-lite"/>
    </source>
</evidence>
<feature type="region of interest" description="Disordered" evidence="1">
    <location>
        <begin position="75"/>
        <end position="105"/>
    </location>
</feature>
<organism evidence="2 3">
    <name type="scientific">Golovinomyces cichoracearum</name>
    <dbReference type="NCBI Taxonomy" id="62708"/>
    <lineage>
        <taxon>Eukaryota</taxon>
        <taxon>Fungi</taxon>
        <taxon>Dikarya</taxon>
        <taxon>Ascomycota</taxon>
        <taxon>Pezizomycotina</taxon>
        <taxon>Leotiomycetes</taxon>
        <taxon>Erysiphales</taxon>
        <taxon>Erysiphaceae</taxon>
        <taxon>Golovinomyces</taxon>
    </lineage>
</organism>
<keyword evidence="3" id="KW-1185">Reference proteome</keyword>
<protein>
    <submittedName>
        <fullName evidence="2">Uncharacterized protein</fullName>
    </submittedName>
</protein>
<dbReference type="Proteomes" id="UP000283383">
    <property type="component" value="Unassembled WGS sequence"/>
</dbReference>
<feature type="compositionally biased region" description="Polar residues" evidence="1">
    <location>
        <begin position="96"/>
        <end position="105"/>
    </location>
</feature>
<proteinExistence type="predicted"/>
<name>A0A420HL34_9PEZI</name>
<reference evidence="2 3" key="1">
    <citation type="journal article" date="2018" name="BMC Genomics">
        <title>Comparative genome analyses reveal sequence features reflecting distinct modes of host-adaptation between dicot and monocot powdery mildew.</title>
        <authorList>
            <person name="Wu Y."/>
            <person name="Ma X."/>
            <person name="Pan Z."/>
            <person name="Kale S.D."/>
            <person name="Song Y."/>
            <person name="King H."/>
            <person name="Zhang Q."/>
            <person name="Presley C."/>
            <person name="Deng X."/>
            <person name="Wei C.I."/>
            <person name="Xiao S."/>
        </authorList>
    </citation>
    <scope>NUCLEOTIDE SEQUENCE [LARGE SCALE GENOMIC DNA]</scope>
    <source>
        <strain evidence="2">UMSG3</strain>
    </source>
</reference>
<accession>A0A420HL34</accession>
<evidence type="ECO:0000313" key="3">
    <source>
        <dbReference type="Proteomes" id="UP000283383"/>
    </source>
</evidence>
<dbReference type="AlphaFoldDB" id="A0A420HL34"/>
<evidence type="ECO:0000313" key="2">
    <source>
        <dbReference type="EMBL" id="RKF58151.1"/>
    </source>
</evidence>